<dbReference type="GO" id="GO:0016757">
    <property type="term" value="F:glycosyltransferase activity"/>
    <property type="evidence" value="ECO:0007669"/>
    <property type="project" value="UniProtKB-KW"/>
</dbReference>
<organism evidence="6 7">
    <name type="scientific">Latilactobacillus curvatus JCM 1096 = DSM 20019</name>
    <dbReference type="NCBI Taxonomy" id="1293592"/>
    <lineage>
        <taxon>Bacteria</taxon>
        <taxon>Bacillati</taxon>
        <taxon>Bacillota</taxon>
        <taxon>Bacilli</taxon>
        <taxon>Lactobacillales</taxon>
        <taxon>Lactobacillaceae</taxon>
        <taxon>Latilactobacillus</taxon>
    </lineage>
</organism>
<sequence length="291" mass="33408">MRFNIVKIAILILNYNNYEDTKECIERLTKLSIDNSRIIVIDNHSSDDSLVKLRKLSNSKSFELLSAKRNKGFAAGNNMGIKYAIKKGMDYVVILNNDFILNEDIISPMTEYLNQNRNVGVVGPSIWSQNVLINIGNKVNFRNVKYDNSISLDNASNIIDADYIVGACMVSRVEAIKKVGLLPEEYFLNFEETSWCLMFKRKGYRIECLTQFSGNHLGNGTIGKISGMQVYFLRRNIVLFVRRNADPLNKILFFLKLIPYGILQSIHAKSFLPLRSYIDGITERNRYDYLE</sequence>
<evidence type="ECO:0000256" key="3">
    <source>
        <dbReference type="ARBA" id="ARBA00022676"/>
    </source>
</evidence>
<comment type="pathway">
    <text evidence="1">Cell wall biogenesis; cell wall polysaccharide biosynthesis.</text>
</comment>
<evidence type="ECO:0000256" key="2">
    <source>
        <dbReference type="ARBA" id="ARBA00006739"/>
    </source>
</evidence>
<dbReference type="Pfam" id="PF00535">
    <property type="entry name" value="Glycos_transf_2"/>
    <property type="match status" value="1"/>
</dbReference>
<evidence type="ECO:0000256" key="4">
    <source>
        <dbReference type="ARBA" id="ARBA00022679"/>
    </source>
</evidence>
<keyword evidence="4 6" id="KW-0808">Transferase</keyword>
<dbReference type="Gene3D" id="3.90.550.10">
    <property type="entry name" value="Spore Coat Polysaccharide Biosynthesis Protein SpsA, Chain A"/>
    <property type="match status" value="1"/>
</dbReference>
<dbReference type="Proteomes" id="UP000050828">
    <property type="component" value="Unassembled WGS sequence"/>
</dbReference>
<dbReference type="AlphaFoldDB" id="A0AAJ0LEF0"/>
<reference evidence="6 7" key="1">
    <citation type="journal article" date="2015" name="Genome Announc.">
        <title>Expanding the biotechnology potential of lactobacilli through comparative genomics of 213 strains and associated genera.</title>
        <authorList>
            <person name="Sun Z."/>
            <person name="Harris H.M."/>
            <person name="McCann A."/>
            <person name="Guo C."/>
            <person name="Argimon S."/>
            <person name="Zhang W."/>
            <person name="Yang X."/>
            <person name="Jeffery I.B."/>
            <person name="Cooney J.C."/>
            <person name="Kagawa T.F."/>
            <person name="Liu W."/>
            <person name="Song Y."/>
            <person name="Salvetti E."/>
            <person name="Wrobel A."/>
            <person name="Rasinkangas P."/>
            <person name="Parkhill J."/>
            <person name="Rea M.C."/>
            <person name="O'Sullivan O."/>
            <person name="Ritari J."/>
            <person name="Douillard F.P."/>
            <person name="Paul Ross R."/>
            <person name="Yang R."/>
            <person name="Briner A.E."/>
            <person name="Felis G.E."/>
            <person name="de Vos W.M."/>
            <person name="Barrangou R."/>
            <person name="Klaenhammer T.R."/>
            <person name="Caufield P.W."/>
            <person name="Cui Y."/>
            <person name="Zhang H."/>
            <person name="O'Toole P.W."/>
        </authorList>
    </citation>
    <scope>NUCLEOTIDE SEQUENCE [LARGE SCALE GENOMIC DNA]</scope>
    <source>
        <strain evidence="6 7">DSM 20019</strain>
    </source>
</reference>
<dbReference type="EMBL" id="AZDL01000037">
    <property type="protein sequence ID" value="KRK91999.1"/>
    <property type="molecule type" value="Genomic_DNA"/>
</dbReference>
<feature type="domain" description="Glycosyltransferase 2-like" evidence="5">
    <location>
        <begin position="10"/>
        <end position="178"/>
    </location>
</feature>
<evidence type="ECO:0000313" key="6">
    <source>
        <dbReference type="EMBL" id="KRK91999.1"/>
    </source>
</evidence>
<comment type="similarity">
    <text evidence="2">Belongs to the glycosyltransferase 2 family.</text>
</comment>
<gene>
    <name evidence="6" type="ORF">FC08_GL001008</name>
</gene>
<dbReference type="SUPFAM" id="SSF53448">
    <property type="entry name" value="Nucleotide-diphospho-sugar transferases"/>
    <property type="match status" value="1"/>
</dbReference>
<evidence type="ECO:0000256" key="1">
    <source>
        <dbReference type="ARBA" id="ARBA00004776"/>
    </source>
</evidence>
<protein>
    <submittedName>
        <fullName evidence="6">Glycosyl transferase 2 family protein</fullName>
    </submittedName>
</protein>
<evidence type="ECO:0000313" key="7">
    <source>
        <dbReference type="Proteomes" id="UP000050828"/>
    </source>
</evidence>
<dbReference type="InterPro" id="IPR001173">
    <property type="entry name" value="Glyco_trans_2-like"/>
</dbReference>
<dbReference type="CDD" id="cd04186">
    <property type="entry name" value="GT_2_like_c"/>
    <property type="match status" value="1"/>
</dbReference>
<keyword evidence="3" id="KW-0328">Glycosyltransferase</keyword>
<accession>A0AAJ0LEF0</accession>
<dbReference type="InterPro" id="IPR029044">
    <property type="entry name" value="Nucleotide-diphossugar_trans"/>
</dbReference>
<evidence type="ECO:0000259" key="5">
    <source>
        <dbReference type="Pfam" id="PF00535"/>
    </source>
</evidence>
<name>A0AAJ0LEF0_LATCU</name>
<dbReference type="PANTHER" id="PTHR43179">
    <property type="entry name" value="RHAMNOSYLTRANSFERASE WBBL"/>
    <property type="match status" value="1"/>
</dbReference>
<comment type="caution">
    <text evidence="6">The sequence shown here is derived from an EMBL/GenBank/DDBJ whole genome shotgun (WGS) entry which is preliminary data.</text>
</comment>
<dbReference type="PANTHER" id="PTHR43179:SF12">
    <property type="entry name" value="GALACTOFURANOSYLTRANSFERASE GLFT2"/>
    <property type="match status" value="1"/>
</dbReference>
<proteinExistence type="inferred from homology"/>